<accession>A0A0K1P7A3</accession>
<comment type="similarity">
    <text evidence="5">Belongs to the YqgF HJR family.</text>
</comment>
<evidence type="ECO:0000256" key="4">
    <source>
        <dbReference type="ARBA" id="ARBA00022801"/>
    </source>
</evidence>
<dbReference type="OrthoDB" id="9796140at2"/>
<dbReference type="GO" id="GO:0000967">
    <property type="term" value="P:rRNA 5'-end processing"/>
    <property type="evidence" value="ECO:0007669"/>
    <property type="project" value="UniProtKB-UniRule"/>
</dbReference>
<comment type="function">
    <text evidence="5">Could be a nuclease involved in processing of the 5'-end of pre-16S rRNA.</text>
</comment>
<dbReference type="PATRIC" id="fig|216946.3.peg.954"/>
<dbReference type="HAMAP" id="MF_00651">
    <property type="entry name" value="Nuclease_YqgF"/>
    <property type="match status" value="1"/>
</dbReference>
<evidence type="ECO:0000256" key="5">
    <source>
        <dbReference type="HAMAP-Rule" id="MF_00651"/>
    </source>
</evidence>
<comment type="subcellular location">
    <subcellularLocation>
        <location evidence="5">Cytoplasm</location>
    </subcellularLocation>
</comment>
<gene>
    <name evidence="7" type="primary">yrrK</name>
    <name evidence="7" type="ORF">STURON_00924</name>
</gene>
<evidence type="ECO:0000313" key="7">
    <source>
        <dbReference type="EMBL" id="AKU80170.1"/>
    </source>
</evidence>
<dbReference type="InterPro" id="IPR006641">
    <property type="entry name" value="YqgF/RNaseH-like_dom"/>
</dbReference>
<evidence type="ECO:0000313" key="8">
    <source>
        <dbReference type="Proteomes" id="UP000067243"/>
    </source>
</evidence>
<protein>
    <recommendedName>
        <fullName evidence="5">Putative pre-16S rRNA nuclease</fullName>
        <ecNumber evidence="5">3.1.-.-</ecNumber>
    </recommendedName>
</protein>
<dbReference type="STRING" id="216946.STURO_v1c09190"/>
<name>A0A0K1P7A3_9MOLU</name>
<dbReference type="EMBL" id="CP012328">
    <property type="protein sequence ID" value="AKU80170.1"/>
    <property type="molecule type" value="Genomic_DNA"/>
</dbReference>
<dbReference type="EC" id="3.1.-.-" evidence="5"/>
<dbReference type="PANTHER" id="PTHR33317:SF4">
    <property type="entry name" value="POLYNUCLEOTIDYL TRANSFERASE, RIBONUCLEASE H-LIKE SUPERFAMILY PROTEIN"/>
    <property type="match status" value="1"/>
</dbReference>
<evidence type="ECO:0000256" key="2">
    <source>
        <dbReference type="ARBA" id="ARBA00022517"/>
    </source>
</evidence>
<organism evidence="7 8">
    <name type="scientific">Spiroplasma turonicum</name>
    <dbReference type="NCBI Taxonomy" id="216946"/>
    <lineage>
        <taxon>Bacteria</taxon>
        <taxon>Bacillati</taxon>
        <taxon>Mycoplasmatota</taxon>
        <taxon>Mollicutes</taxon>
        <taxon>Entomoplasmatales</taxon>
        <taxon>Spiroplasmataceae</taxon>
        <taxon>Spiroplasma</taxon>
    </lineage>
</organism>
<keyword evidence="8" id="KW-1185">Reference proteome</keyword>
<evidence type="ECO:0000256" key="1">
    <source>
        <dbReference type="ARBA" id="ARBA00022490"/>
    </source>
</evidence>
<dbReference type="InterPro" id="IPR037027">
    <property type="entry name" value="YqgF/RNaseH-like_dom_sf"/>
</dbReference>
<dbReference type="Pfam" id="PF03652">
    <property type="entry name" value="RuvX"/>
    <property type="match status" value="1"/>
</dbReference>
<evidence type="ECO:0000256" key="3">
    <source>
        <dbReference type="ARBA" id="ARBA00022722"/>
    </source>
</evidence>
<dbReference type="RefSeq" id="WP_075048735.1">
    <property type="nucleotide sequence ID" value="NZ_CP012328.1"/>
</dbReference>
<dbReference type="KEGG" id="stur:STURON_00924"/>
<feature type="domain" description="YqgF/RNase H-like" evidence="6">
    <location>
        <begin position="2"/>
        <end position="105"/>
    </location>
</feature>
<dbReference type="Gene3D" id="3.30.420.140">
    <property type="entry name" value="YqgF/RNase H-like domain"/>
    <property type="match status" value="1"/>
</dbReference>
<dbReference type="InterPro" id="IPR012337">
    <property type="entry name" value="RNaseH-like_sf"/>
</dbReference>
<dbReference type="NCBIfam" id="TIGR00250">
    <property type="entry name" value="RNAse_H_YqgF"/>
    <property type="match status" value="1"/>
</dbReference>
<sequence length="140" mass="16085">MYRYIGLDIGSKTVGIAISEGYFATPHSTIRFNEFDFEEAIQKLKILFTENSFEKIIVGYPINMNGSIGHRADMVDDFIYLMINILLIDEKKIVKIDERLTTKMANNMMSASNFSIKDKKQNKDQIAAKFILDSFLNNLK</sequence>
<keyword evidence="3 5" id="KW-0540">Nuclease</keyword>
<dbReference type="AlphaFoldDB" id="A0A0K1P7A3"/>
<dbReference type="Proteomes" id="UP000067243">
    <property type="component" value="Chromosome"/>
</dbReference>
<dbReference type="GO" id="GO:0016788">
    <property type="term" value="F:hydrolase activity, acting on ester bonds"/>
    <property type="evidence" value="ECO:0007669"/>
    <property type="project" value="UniProtKB-UniRule"/>
</dbReference>
<dbReference type="PANTHER" id="PTHR33317">
    <property type="entry name" value="POLYNUCLEOTIDYL TRANSFERASE, RIBONUCLEASE H-LIKE SUPERFAMILY PROTEIN"/>
    <property type="match status" value="1"/>
</dbReference>
<keyword evidence="1 5" id="KW-0963">Cytoplasm</keyword>
<dbReference type="InterPro" id="IPR005227">
    <property type="entry name" value="YqgF"/>
</dbReference>
<evidence type="ECO:0000259" key="6">
    <source>
        <dbReference type="SMART" id="SM00732"/>
    </source>
</evidence>
<dbReference type="SUPFAM" id="SSF53098">
    <property type="entry name" value="Ribonuclease H-like"/>
    <property type="match status" value="1"/>
</dbReference>
<dbReference type="GO" id="GO:0005829">
    <property type="term" value="C:cytosol"/>
    <property type="evidence" value="ECO:0007669"/>
    <property type="project" value="TreeGrafter"/>
</dbReference>
<dbReference type="CDD" id="cd16964">
    <property type="entry name" value="YqgF"/>
    <property type="match status" value="1"/>
</dbReference>
<keyword evidence="4 5" id="KW-0378">Hydrolase</keyword>
<keyword evidence="2 5" id="KW-0690">Ribosome biogenesis</keyword>
<dbReference type="GO" id="GO:0004518">
    <property type="term" value="F:nuclease activity"/>
    <property type="evidence" value="ECO:0007669"/>
    <property type="project" value="UniProtKB-KW"/>
</dbReference>
<proteinExistence type="inferred from homology"/>
<reference evidence="7 8" key="1">
    <citation type="journal article" date="2015" name="Genome Announc.">
        <title>Complete Genome Sequence of Spiroplasma turonicum Strain Tab4cT, a Parasite of a Horse Fly, Haematopota sp. (Diptera: Tabanidae).</title>
        <authorList>
            <person name="Davis R.E."/>
            <person name="Shao J."/>
            <person name="Zhao Y."/>
            <person name="Gasparich G.E."/>
            <person name="Gaynor B.J."/>
            <person name="Donofrio N."/>
        </authorList>
    </citation>
    <scope>NUCLEOTIDE SEQUENCE [LARGE SCALE GENOMIC DNA]</scope>
    <source>
        <strain evidence="7 8">Tab4c</strain>
    </source>
</reference>
<dbReference type="SMART" id="SM00732">
    <property type="entry name" value="YqgFc"/>
    <property type="match status" value="1"/>
</dbReference>